<reference evidence="1 2" key="1">
    <citation type="submission" date="2015-09" db="EMBL/GenBank/DDBJ databases">
        <authorList>
            <person name="Jackson K.R."/>
            <person name="Lunt B.L."/>
            <person name="Fisher J.N.B."/>
            <person name="Gardner A.V."/>
            <person name="Bailey M.E."/>
            <person name="Deus L.M."/>
            <person name="Earl A.S."/>
            <person name="Gibby P.D."/>
            <person name="Hartmann K.A."/>
            <person name="Liu J.E."/>
            <person name="Manci A.M."/>
            <person name="Nielsen D.A."/>
            <person name="Solomon M.B."/>
            <person name="Breakwell D.P."/>
            <person name="Burnett S.H."/>
            <person name="Grose J.H."/>
        </authorList>
    </citation>
    <scope>NUCLEOTIDE SEQUENCE [LARGE SCALE GENOMIC DNA]</scope>
    <source>
        <strain evidence="1 2">16</strain>
    </source>
</reference>
<dbReference type="AlphaFoldDB" id="A0A0P6W8A7"/>
<keyword evidence="2" id="KW-1185">Reference proteome</keyword>
<dbReference type="EMBL" id="LJYW01000001">
    <property type="protein sequence ID" value="KPL55379.1"/>
    <property type="molecule type" value="Genomic_DNA"/>
</dbReference>
<sequence>MSVNWKPEWTALSDRLVGEGIFDNAEQAADAAFALLADYAAERASLKAMVDRAIADDQWVTPEDLDRDIESHFAKREAQGGCL</sequence>
<name>A0A0P6W8A7_9HYPH</name>
<reference evidence="1 2" key="2">
    <citation type="submission" date="2015-10" db="EMBL/GenBank/DDBJ databases">
        <title>Draft Genome Sequence of Prosthecomicrobium hirschii ATCC 27832.</title>
        <authorList>
            <person name="Daniel J."/>
            <person name="Givan S.A."/>
            <person name="Brun Y.V."/>
            <person name="Brown P.J."/>
        </authorList>
    </citation>
    <scope>NUCLEOTIDE SEQUENCE [LARGE SCALE GENOMIC DNA]</scope>
    <source>
        <strain evidence="1 2">16</strain>
    </source>
</reference>
<proteinExistence type="predicted"/>
<dbReference type="STRING" id="665126.ABB55_26675"/>
<protein>
    <recommendedName>
        <fullName evidence="3">CopG family transcriptional regulator</fullName>
    </recommendedName>
</protein>
<gene>
    <name evidence="1" type="ORF">ABB55_26675</name>
</gene>
<evidence type="ECO:0008006" key="3">
    <source>
        <dbReference type="Google" id="ProtNLM"/>
    </source>
</evidence>
<dbReference type="Proteomes" id="UP000048984">
    <property type="component" value="Unassembled WGS sequence"/>
</dbReference>
<dbReference type="RefSeq" id="WP_054361545.1">
    <property type="nucleotide sequence ID" value="NZ_LJYW01000001.1"/>
</dbReference>
<organism evidence="1 2">
    <name type="scientific">Prosthecodimorpha hirschii</name>
    <dbReference type="NCBI Taxonomy" id="665126"/>
    <lineage>
        <taxon>Bacteria</taxon>
        <taxon>Pseudomonadati</taxon>
        <taxon>Pseudomonadota</taxon>
        <taxon>Alphaproteobacteria</taxon>
        <taxon>Hyphomicrobiales</taxon>
        <taxon>Ancalomicrobiaceae</taxon>
        <taxon>Prosthecodimorpha</taxon>
    </lineage>
</organism>
<evidence type="ECO:0000313" key="1">
    <source>
        <dbReference type="EMBL" id="KPL55379.1"/>
    </source>
</evidence>
<evidence type="ECO:0000313" key="2">
    <source>
        <dbReference type="Proteomes" id="UP000048984"/>
    </source>
</evidence>
<comment type="caution">
    <text evidence="1">The sequence shown here is derived from an EMBL/GenBank/DDBJ whole genome shotgun (WGS) entry which is preliminary data.</text>
</comment>
<accession>A0A0P6W8A7</accession>